<sequence>MIGLPVIGCRTPLRYLLHLLRDRAAVSAVEFALLAPLLTTMGLGAIELANMAMVYTRVSQVAIQVADNTSRAKQSTGTSGAMMREYDVGDALSQVDVVYPGLKVFSNGRVIVSSLEQNASGGQWIHWQRCRGSYTTGTSKYGTQGTGITGTSFAGMGPAATVVTADSQSAVMFVEVYYQYQPIFFRIGNAASPVIYRAAAMYVRDDRDLTQIYNPSPVATVYSC</sequence>
<organism evidence="2 3">
    <name type="scientific">Novosphingobium flavum</name>
    <dbReference type="NCBI Taxonomy" id="1778672"/>
    <lineage>
        <taxon>Bacteria</taxon>
        <taxon>Pseudomonadati</taxon>
        <taxon>Pseudomonadota</taxon>
        <taxon>Alphaproteobacteria</taxon>
        <taxon>Sphingomonadales</taxon>
        <taxon>Sphingomonadaceae</taxon>
        <taxon>Novosphingobium</taxon>
    </lineage>
</organism>
<gene>
    <name evidence="2" type="ORF">H7F51_17645</name>
</gene>
<keyword evidence="3" id="KW-1185">Reference proteome</keyword>
<dbReference type="EMBL" id="JACLAW010000018">
    <property type="protein sequence ID" value="MBC2667346.1"/>
    <property type="molecule type" value="Genomic_DNA"/>
</dbReference>
<protein>
    <submittedName>
        <fullName evidence="2">Pilus assembly protein</fullName>
    </submittedName>
</protein>
<comment type="caution">
    <text evidence="2">The sequence shown here is derived from an EMBL/GenBank/DDBJ whole genome shotgun (WGS) entry which is preliminary data.</text>
</comment>
<dbReference type="RefSeq" id="WP_185665644.1">
    <property type="nucleotide sequence ID" value="NZ_JACLAW010000018.1"/>
</dbReference>
<proteinExistence type="predicted"/>
<evidence type="ECO:0000259" key="1">
    <source>
        <dbReference type="Pfam" id="PF07811"/>
    </source>
</evidence>
<accession>A0A7X1KN56</accession>
<evidence type="ECO:0000313" key="3">
    <source>
        <dbReference type="Proteomes" id="UP000566813"/>
    </source>
</evidence>
<dbReference type="AlphaFoldDB" id="A0A7X1KN56"/>
<evidence type="ECO:0000313" key="2">
    <source>
        <dbReference type="EMBL" id="MBC2667346.1"/>
    </source>
</evidence>
<dbReference type="InterPro" id="IPR012495">
    <property type="entry name" value="TadE-like_dom"/>
</dbReference>
<dbReference type="Pfam" id="PF07811">
    <property type="entry name" value="TadE"/>
    <property type="match status" value="1"/>
</dbReference>
<reference evidence="2 3" key="1">
    <citation type="submission" date="2020-08" db="EMBL/GenBank/DDBJ databases">
        <title>The genome sequence of type strain Novosphingobium flavum NBRC 111647.</title>
        <authorList>
            <person name="Liu Y."/>
        </authorList>
    </citation>
    <scope>NUCLEOTIDE SEQUENCE [LARGE SCALE GENOMIC DNA]</scope>
    <source>
        <strain evidence="2 3">NBRC 111647</strain>
    </source>
</reference>
<name>A0A7X1KN56_9SPHN</name>
<dbReference type="Proteomes" id="UP000566813">
    <property type="component" value="Unassembled WGS sequence"/>
</dbReference>
<feature type="domain" description="TadE-like" evidence="1">
    <location>
        <begin position="26"/>
        <end position="66"/>
    </location>
</feature>